<dbReference type="GO" id="GO:0005506">
    <property type="term" value="F:iron ion binding"/>
    <property type="evidence" value="ECO:0007669"/>
    <property type="project" value="InterPro"/>
</dbReference>
<dbReference type="Pfam" id="PF00067">
    <property type="entry name" value="p450"/>
    <property type="match status" value="1"/>
</dbReference>
<evidence type="ECO:0000256" key="4">
    <source>
        <dbReference type="ARBA" id="ARBA00022723"/>
    </source>
</evidence>
<accession>A0AA88JI24</accession>
<keyword evidence="9" id="KW-1185">Reference proteome</keyword>
<evidence type="ECO:0000256" key="2">
    <source>
        <dbReference type="ARBA" id="ARBA00010617"/>
    </source>
</evidence>
<evidence type="ECO:0000313" key="8">
    <source>
        <dbReference type="EMBL" id="GMN73236.1"/>
    </source>
</evidence>
<evidence type="ECO:0008006" key="10">
    <source>
        <dbReference type="Google" id="ProtNLM"/>
    </source>
</evidence>
<feature type="non-terminal residue" evidence="8">
    <location>
        <position position="1"/>
    </location>
</feature>
<evidence type="ECO:0000256" key="6">
    <source>
        <dbReference type="ARBA" id="ARBA00023004"/>
    </source>
</evidence>
<evidence type="ECO:0000256" key="5">
    <source>
        <dbReference type="ARBA" id="ARBA00023002"/>
    </source>
</evidence>
<dbReference type="SUPFAM" id="SSF48264">
    <property type="entry name" value="Cytochrome P450"/>
    <property type="match status" value="2"/>
</dbReference>
<dbReference type="PANTHER" id="PTHR47955:SF19">
    <property type="entry name" value="CYTOCHROME P450 71A9-LIKE ISOFORM X1"/>
    <property type="match status" value="1"/>
</dbReference>
<evidence type="ECO:0000256" key="1">
    <source>
        <dbReference type="ARBA" id="ARBA00001971"/>
    </source>
</evidence>
<dbReference type="Proteomes" id="UP001187192">
    <property type="component" value="Unassembled WGS sequence"/>
</dbReference>
<keyword evidence="6" id="KW-0408">Iron</keyword>
<dbReference type="AlphaFoldDB" id="A0AA88JI24"/>
<comment type="caution">
    <text evidence="8">The sequence shown here is derived from an EMBL/GenBank/DDBJ whole genome shotgun (WGS) entry which is preliminary data.</text>
</comment>
<proteinExistence type="inferred from homology"/>
<evidence type="ECO:0000256" key="7">
    <source>
        <dbReference type="ARBA" id="ARBA00023033"/>
    </source>
</evidence>
<gene>
    <name evidence="8" type="ORF">TIFTF001_054293</name>
</gene>
<keyword evidence="7" id="KW-0503">Monooxygenase</keyword>
<organism evidence="8 9">
    <name type="scientific">Ficus carica</name>
    <name type="common">Common fig</name>
    <dbReference type="NCBI Taxonomy" id="3494"/>
    <lineage>
        <taxon>Eukaryota</taxon>
        <taxon>Viridiplantae</taxon>
        <taxon>Streptophyta</taxon>
        <taxon>Embryophyta</taxon>
        <taxon>Tracheophyta</taxon>
        <taxon>Spermatophyta</taxon>
        <taxon>Magnoliopsida</taxon>
        <taxon>eudicotyledons</taxon>
        <taxon>Gunneridae</taxon>
        <taxon>Pentapetalae</taxon>
        <taxon>rosids</taxon>
        <taxon>fabids</taxon>
        <taxon>Rosales</taxon>
        <taxon>Moraceae</taxon>
        <taxon>Ficeae</taxon>
        <taxon>Ficus</taxon>
    </lineage>
</organism>
<dbReference type="Gene3D" id="1.10.630.10">
    <property type="entry name" value="Cytochrome P450"/>
    <property type="match status" value="2"/>
</dbReference>
<comment type="similarity">
    <text evidence="2">Belongs to the cytochrome P450 family.</text>
</comment>
<dbReference type="PANTHER" id="PTHR47955">
    <property type="entry name" value="CYTOCHROME P450 FAMILY 71 PROTEIN"/>
    <property type="match status" value="1"/>
</dbReference>
<keyword evidence="4" id="KW-0479">Metal-binding</keyword>
<dbReference type="GO" id="GO:0016705">
    <property type="term" value="F:oxidoreductase activity, acting on paired donors, with incorporation or reduction of molecular oxygen"/>
    <property type="evidence" value="ECO:0007669"/>
    <property type="project" value="InterPro"/>
</dbReference>
<evidence type="ECO:0000256" key="3">
    <source>
        <dbReference type="ARBA" id="ARBA00022617"/>
    </source>
</evidence>
<protein>
    <recommendedName>
        <fullName evidence="10">Cytochrome P450</fullName>
    </recommendedName>
</protein>
<dbReference type="EMBL" id="BTGU01014313">
    <property type="protein sequence ID" value="GMN73236.1"/>
    <property type="molecule type" value="Genomic_DNA"/>
</dbReference>
<dbReference type="PRINTS" id="PR00463">
    <property type="entry name" value="EP450I"/>
</dbReference>
<dbReference type="InterPro" id="IPR002401">
    <property type="entry name" value="Cyt_P450_E_grp-I"/>
</dbReference>
<comment type="cofactor">
    <cofactor evidence="1">
        <name>heme</name>
        <dbReference type="ChEBI" id="CHEBI:30413"/>
    </cofactor>
</comment>
<keyword evidence="3" id="KW-0349">Heme</keyword>
<dbReference type="GO" id="GO:0004497">
    <property type="term" value="F:monooxygenase activity"/>
    <property type="evidence" value="ECO:0007669"/>
    <property type="project" value="UniProtKB-KW"/>
</dbReference>
<dbReference type="PRINTS" id="PR00385">
    <property type="entry name" value="P450"/>
</dbReference>
<sequence>MSTTRFMDMFVAGTDTTFIVLESAMTELLRHPKDMKNLQSEKPTKPGFNLPPSPPKLPIIGNLHQLGNNPHISLRNLAKTYGPIFYLDLGQIPTVIISSARLAKEALKTHDLPFASRPRLTAAKYLFYNCTDIGFSPYGAYWRYIRKIFVLELLSAKRVQYFAFVREEEVSRLVRRLAEPYPGTVNLSKMLALYANDVVCRVSFGRNFSEGRDFDQNGFQKLLEEYQELLGGLSVGDFFPSVESFVFSLTGMKSRLVHTFNRFDKLLDQIVAEHLNSEGGKDETKKDLVHVLLGIQRNGSGEMPLTLDNVKALILNMFAGGTDTTFITLDWAMTELIMNPKALQEAQAEVRSLLGERRVVSESDLLQLNYMKAVIKETFRL</sequence>
<keyword evidence="5" id="KW-0560">Oxidoreductase</keyword>
<dbReference type="GO" id="GO:0020037">
    <property type="term" value="F:heme binding"/>
    <property type="evidence" value="ECO:0007669"/>
    <property type="project" value="InterPro"/>
</dbReference>
<dbReference type="InterPro" id="IPR001128">
    <property type="entry name" value="Cyt_P450"/>
</dbReference>
<evidence type="ECO:0000313" key="9">
    <source>
        <dbReference type="Proteomes" id="UP001187192"/>
    </source>
</evidence>
<reference evidence="8" key="1">
    <citation type="submission" date="2023-07" db="EMBL/GenBank/DDBJ databases">
        <title>draft genome sequence of fig (Ficus carica).</title>
        <authorList>
            <person name="Takahashi T."/>
            <person name="Nishimura K."/>
        </authorList>
    </citation>
    <scope>NUCLEOTIDE SEQUENCE</scope>
</reference>
<name>A0AA88JI24_FICCA</name>
<dbReference type="InterPro" id="IPR036396">
    <property type="entry name" value="Cyt_P450_sf"/>
</dbReference>